<accession>I2GHP9</accession>
<evidence type="ECO:0000256" key="8">
    <source>
        <dbReference type="ARBA" id="ARBA00038263"/>
    </source>
</evidence>
<evidence type="ECO:0000256" key="7">
    <source>
        <dbReference type="ARBA" id="ARBA00023239"/>
    </source>
</evidence>
<evidence type="ECO:0000313" key="10">
    <source>
        <dbReference type="EMBL" id="CCH53424.1"/>
    </source>
</evidence>
<dbReference type="InterPro" id="IPR012334">
    <property type="entry name" value="Pectin_lyas_fold"/>
</dbReference>
<comment type="similarity">
    <text evidence="8">Belongs to the polysaccharide lyase 9 family.</text>
</comment>
<organism evidence="10 11">
    <name type="scientific">Fibrisoma limi BUZ 3</name>
    <dbReference type="NCBI Taxonomy" id="1185876"/>
    <lineage>
        <taxon>Bacteria</taxon>
        <taxon>Pseudomonadati</taxon>
        <taxon>Bacteroidota</taxon>
        <taxon>Cytophagia</taxon>
        <taxon>Cytophagales</taxon>
        <taxon>Spirosomataceae</taxon>
        <taxon>Fibrisoma</taxon>
    </lineage>
</organism>
<keyword evidence="11" id="KW-1185">Reference proteome</keyword>
<comment type="subcellular location">
    <subcellularLocation>
        <location evidence="2">Secreted</location>
    </subcellularLocation>
</comment>
<evidence type="ECO:0000313" key="11">
    <source>
        <dbReference type="Proteomes" id="UP000009309"/>
    </source>
</evidence>
<evidence type="ECO:0000256" key="5">
    <source>
        <dbReference type="ARBA" id="ARBA00022729"/>
    </source>
</evidence>
<dbReference type="RefSeq" id="WP_009282006.1">
    <property type="nucleotide sequence ID" value="NZ_CAIT01000006.1"/>
</dbReference>
<keyword evidence="3" id="KW-0964">Secreted</keyword>
<proteinExistence type="inferred from homology"/>
<dbReference type="InterPro" id="IPR013783">
    <property type="entry name" value="Ig-like_fold"/>
</dbReference>
<dbReference type="NCBIfam" id="NF041518">
    <property type="entry name" value="choice_anch_Q"/>
    <property type="match status" value="1"/>
</dbReference>
<dbReference type="Gene3D" id="2.160.20.10">
    <property type="entry name" value="Single-stranded right-handed beta-helix, Pectin lyase-like"/>
    <property type="match status" value="1"/>
</dbReference>
<dbReference type="SMART" id="SM00710">
    <property type="entry name" value="PbH1"/>
    <property type="match status" value="7"/>
</dbReference>
<dbReference type="STRING" id="1185876.BN8_02519"/>
<comment type="cofactor">
    <cofactor evidence="1">
        <name>Ca(2+)</name>
        <dbReference type="ChEBI" id="CHEBI:29108"/>
    </cofactor>
</comment>
<dbReference type="EMBL" id="CAIT01000006">
    <property type="protein sequence ID" value="CCH53424.1"/>
    <property type="molecule type" value="Genomic_DNA"/>
</dbReference>
<dbReference type="eggNOG" id="COG2931">
    <property type="taxonomic scope" value="Bacteria"/>
</dbReference>
<dbReference type="InterPro" id="IPR006626">
    <property type="entry name" value="PbH1"/>
</dbReference>
<dbReference type="GO" id="GO:0016837">
    <property type="term" value="F:carbon-oxygen lyase activity, acting on polysaccharides"/>
    <property type="evidence" value="ECO:0007669"/>
    <property type="project" value="TreeGrafter"/>
</dbReference>
<dbReference type="InterPro" id="IPR052052">
    <property type="entry name" value="Polysaccharide_Lyase_9"/>
</dbReference>
<evidence type="ECO:0000256" key="3">
    <source>
        <dbReference type="ARBA" id="ARBA00022525"/>
    </source>
</evidence>
<sequence length="666" mass="71132">MKALAMALVVTAGITTHVFCQALSVNLNYPQFNSSYLAGKTITIQATATTPPGTSITKVEFFYSVDFSGSYTKIGDDTSAPYSINWTAPSVTTAKSYQIRAVVTNSAATSAGQSGVGYNGITLYPTDYTSTRNWYVSQTASPTNTQGTEDFPFNTIQKAADKAAPGDIIFVKTGTYTSTSSDIVSIRRTGTPAQPIIIKPYGTDSPKLQMGDTNWNAFNVLPGAAYVTIQGFEIIGNSSNITLAQAQAQPGACEGSSPSATPIPRFNGNGISVNGRSGGMNRPHHIVIADNNVHDCAGAGISAIESDYITIERNSTSYNSWYTVYGTSGISVFNSWNYDNSTTAPRIIIRRNRSFGNMLKVAWNIGGTGTNCRFYDGNGIILDNNRANDPTNTSVQKNPLGAYTGKFQVENNVCYQNGGRGININFSDNASVINNTTYRNGQSDGGSGIGIENELIVLGSLGTRVYNNIFYGKAGETPTSVSGGSTVQHNNNLTFGGANNGYFTTAQNLVGQDPLFSNAANGNFWLSKVPLSPAINKGSNVQGQFTPNDFYGTSRPQSLSADIGAFEITGVAARMAAELLPETGLQVTLLENPVQDDAVIVQVSGGDGQPLRLLLTDVQGQSITDQRTTLKSHSTQYRLPLNQHRGILLLQVSTDLEKKSIRILRQ</sequence>
<dbReference type="Proteomes" id="UP000009309">
    <property type="component" value="Unassembled WGS sequence"/>
</dbReference>
<dbReference type="AlphaFoldDB" id="I2GHP9"/>
<gene>
    <name evidence="10" type="ORF">BN8_02519</name>
</gene>
<evidence type="ECO:0000256" key="6">
    <source>
        <dbReference type="ARBA" id="ARBA00022837"/>
    </source>
</evidence>
<dbReference type="PANTHER" id="PTHR40088">
    <property type="entry name" value="PECTATE LYASE (EUROFUNG)"/>
    <property type="match status" value="1"/>
</dbReference>
<dbReference type="GO" id="GO:0005576">
    <property type="term" value="C:extracellular region"/>
    <property type="evidence" value="ECO:0007669"/>
    <property type="project" value="UniProtKB-SubCell"/>
</dbReference>
<dbReference type="PANTHER" id="PTHR40088:SF1">
    <property type="entry name" value="PECTATE LYASE PEL9"/>
    <property type="match status" value="1"/>
</dbReference>
<dbReference type="SUPFAM" id="SSF51126">
    <property type="entry name" value="Pectin lyase-like"/>
    <property type="match status" value="1"/>
</dbReference>
<name>I2GHP9_9BACT</name>
<dbReference type="Pfam" id="PF17957">
    <property type="entry name" value="Big_7"/>
    <property type="match status" value="1"/>
</dbReference>
<keyword evidence="4" id="KW-0479">Metal-binding</keyword>
<dbReference type="Gene3D" id="2.60.40.10">
    <property type="entry name" value="Immunoglobulins"/>
    <property type="match status" value="1"/>
</dbReference>
<evidence type="ECO:0000256" key="9">
    <source>
        <dbReference type="SAM" id="SignalP"/>
    </source>
</evidence>
<reference evidence="10 11" key="1">
    <citation type="journal article" date="2012" name="J. Bacteriol.">
        <title>Genome Sequence of the Filamentous Bacterium Fibrisoma limi BUZ 3T.</title>
        <authorList>
            <person name="Filippini M."/>
            <person name="Qi W."/>
            <person name="Jaenicke S."/>
            <person name="Goesmann A."/>
            <person name="Smits T.H."/>
            <person name="Bagheri H.C."/>
        </authorList>
    </citation>
    <scope>NUCLEOTIDE SEQUENCE [LARGE SCALE GENOMIC DNA]</scope>
    <source>
        <strain evidence="11">BUZ 3T</strain>
    </source>
</reference>
<keyword evidence="7" id="KW-0456">Lyase</keyword>
<comment type="caution">
    <text evidence="10">The sequence shown here is derived from an EMBL/GenBank/DDBJ whole genome shotgun (WGS) entry which is preliminary data.</text>
</comment>
<dbReference type="eggNOG" id="COG2755">
    <property type="taxonomic scope" value="Bacteria"/>
</dbReference>
<dbReference type="GO" id="GO:0046872">
    <property type="term" value="F:metal ion binding"/>
    <property type="evidence" value="ECO:0007669"/>
    <property type="project" value="UniProtKB-KW"/>
</dbReference>
<evidence type="ECO:0000256" key="2">
    <source>
        <dbReference type="ARBA" id="ARBA00004613"/>
    </source>
</evidence>
<feature type="chain" id="PRO_5003659456" evidence="9">
    <location>
        <begin position="23"/>
        <end position="666"/>
    </location>
</feature>
<keyword evidence="6" id="KW-0106">Calcium</keyword>
<dbReference type="InterPro" id="IPR059226">
    <property type="entry name" value="Choice_anch_Q_dom"/>
</dbReference>
<dbReference type="InterPro" id="IPR011050">
    <property type="entry name" value="Pectin_lyase_fold/virulence"/>
</dbReference>
<keyword evidence="5 9" id="KW-0732">Signal</keyword>
<evidence type="ECO:0000256" key="4">
    <source>
        <dbReference type="ARBA" id="ARBA00022723"/>
    </source>
</evidence>
<evidence type="ECO:0000256" key="1">
    <source>
        <dbReference type="ARBA" id="ARBA00001913"/>
    </source>
</evidence>
<protein>
    <submittedName>
        <fullName evidence="10">Parallel beta-helix repeat-containing protein</fullName>
    </submittedName>
</protein>
<dbReference type="OrthoDB" id="786002at2"/>
<feature type="signal peptide" evidence="9">
    <location>
        <begin position="1"/>
        <end position="22"/>
    </location>
</feature>